<dbReference type="Proteomes" id="UP001652628">
    <property type="component" value="Chromosome 2R"/>
</dbReference>
<feature type="chain" id="PRO_5046651778" evidence="1">
    <location>
        <begin position="28"/>
        <end position="152"/>
    </location>
</feature>
<dbReference type="RefSeq" id="XP_016928486.3">
    <property type="nucleotide sequence ID" value="XM_017072997.3"/>
</dbReference>
<gene>
    <name evidence="3" type="primary">LOC108009026</name>
</gene>
<protein>
    <submittedName>
        <fullName evidence="3">Uncharacterized protein</fullName>
    </submittedName>
</protein>
<keyword evidence="2" id="KW-1185">Reference proteome</keyword>
<dbReference type="AlphaFoldDB" id="A0AB39Z4X8"/>
<evidence type="ECO:0000313" key="3">
    <source>
        <dbReference type="RefSeq" id="XP_016928486.3"/>
    </source>
</evidence>
<evidence type="ECO:0000313" key="2">
    <source>
        <dbReference type="Proteomes" id="UP001652628"/>
    </source>
</evidence>
<proteinExistence type="predicted"/>
<accession>A0AB39Z4X8</accession>
<sequence>MSSVQAFRAFQWLVFLPCCVFLRWCEAAPQIQDEILQQLKELNLSQAKLIAANSTVKCSLTPNLCDWQLHLYENHRFSVPLVETVKSTPTKAPPNAGQEIFELTHQDSGSQLFIVAEIEPKSRREWRRRGKLRRRPTFNHLSKQKFVLLVVQ</sequence>
<reference evidence="3" key="1">
    <citation type="submission" date="2025-08" db="UniProtKB">
        <authorList>
            <consortium name="RefSeq"/>
        </authorList>
    </citation>
    <scope>IDENTIFICATION</scope>
</reference>
<dbReference type="GeneID" id="108009026"/>
<keyword evidence="1" id="KW-0732">Signal</keyword>
<feature type="signal peptide" evidence="1">
    <location>
        <begin position="1"/>
        <end position="27"/>
    </location>
</feature>
<organism evidence="2 3">
    <name type="scientific">Drosophila suzukii</name>
    <name type="common">Spotted-wing drosophila fruit fly</name>
    <dbReference type="NCBI Taxonomy" id="28584"/>
    <lineage>
        <taxon>Eukaryota</taxon>
        <taxon>Metazoa</taxon>
        <taxon>Ecdysozoa</taxon>
        <taxon>Arthropoda</taxon>
        <taxon>Hexapoda</taxon>
        <taxon>Insecta</taxon>
        <taxon>Pterygota</taxon>
        <taxon>Neoptera</taxon>
        <taxon>Endopterygota</taxon>
        <taxon>Diptera</taxon>
        <taxon>Brachycera</taxon>
        <taxon>Muscomorpha</taxon>
        <taxon>Ephydroidea</taxon>
        <taxon>Drosophilidae</taxon>
        <taxon>Drosophila</taxon>
        <taxon>Sophophora</taxon>
    </lineage>
</organism>
<evidence type="ECO:0000256" key="1">
    <source>
        <dbReference type="SAM" id="SignalP"/>
    </source>
</evidence>
<name>A0AB39Z4X8_DROSZ</name>